<keyword evidence="2" id="KW-1133">Transmembrane helix</keyword>
<reference evidence="4" key="1">
    <citation type="journal article" date="2023" name="Mol. Phylogenet. Evol.">
        <title>Genome-scale phylogeny and comparative genomics of the fungal order Sordariales.</title>
        <authorList>
            <person name="Hensen N."/>
            <person name="Bonometti L."/>
            <person name="Westerberg I."/>
            <person name="Brannstrom I.O."/>
            <person name="Guillou S."/>
            <person name="Cros-Aarteil S."/>
            <person name="Calhoun S."/>
            <person name="Haridas S."/>
            <person name="Kuo A."/>
            <person name="Mondo S."/>
            <person name="Pangilinan J."/>
            <person name="Riley R."/>
            <person name="LaButti K."/>
            <person name="Andreopoulos B."/>
            <person name="Lipzen A."/>
            <person name="Chen C."/>
            <person name="Yan M."/>
            <person name="Daum C."/>
            <person name="Ng V."/>
            <person name="Clum A."/>
            <person name="Steindorff A."/>
            <person name="Ohm R.A."/>
            <person name="Martin F."/>
            <person name="Silar P."/>
            <person name="Natvig D.O."/>
            <person name="Lalanne C."/>
            <person name="Gautier V."/>
            <person name="Ament-Velasquez S.L."/>
            <person name="Kruys A."/>
            <person name="Hutchinson M.I."/>
            <person name="Powell A.J."/>
            <person name="Barry K."/>
            <person name="Miller A.N."/>
            <person name="Grigoriev I.V."/>
            <person name="Debuchy R."/>
            <person name="Gladieux P."/>
            <person name="Hiltunen Thoren M."/>
            <person name="Johannesson H."/>
        </authorList>
    </citation>
    <scope>NUCLEOTIDE SEQUENCE</scope>
    <source>
        <strain evidence="4">CBS 118394</strain>
    </source>
</reference>
<accession>A0AAE0HTQ9</accession>
<evidence type="ECO:0000256" key="1">
    <source>
        <dbReference type="SAM" id="MobiDB-lite"/>
    </source>
</evidence>
<feature type="signal peptide" evidence="3">
    <location>
        <begin position="1"/>
        <end position="31"/>
    </location>
</feature>
<sequence length="324" mass="33806">MPIAALNRATMRRLMLASTIILQLLVTQVAGQDAATKDEDPNHGVVFIYPTKDQIYNLMDTVNVTYTSPFPTPNLYAFCDGGGRQVTMQRAPGYNATVPYVLNFTSATPCWFNLRPGTLPGFGANSESFTIIGQERGSGSRVFGPDSTPSASPPPFTTGSSTSSSSSTGTGTADQASQTAPGQSPASQTGDPKSGLSTGAAAGIGVSAAIVVMGLVVGAFMWSRKRKRMDERIGSGTSPGTSYTSPATMADVPVPPYGGQQQQQYDGMYYKPPAEQPPLSGSTYANSPTPAGEYQYSELNAVNGPAEMAAMSPRTGGQAHEMPG</sequence>
<evidence type="ECO:0000256" key="2">
    <source>
        <dbReference type="SAM" id="Phobius"/>
    </source>
</evidence>
<feature type="compositionally biased region" description="Polar residues" evidence="1">
    <location>
        <begin position="279"/>
        <end position="289"/>
    </location>
</feature>
<dbReference type="AlphaFoldDB" id="A0AAE0HTQ9"/>
<keyword evidence="3" id="KW-0732">Signal</keyword>
<feature type="compositionally biased region" description="Low complexity" evidence="1">
    <location>
        <begin position="234"/>
        <end position="256"/>
    </location>
</feature>
<evidence type="ECO:0000256" key="3">
    <source>
        <dbReference type="SAM" id="SignalP"/>
    </source>
</evidence>
<dbReference type="EMBL" id="JAUEDM010000008">
    <property type="protein sequence ID" value="KAK3312700.1"/>
    <property type="molecule type" value="Genomic_DNA"/>
</dbReference>
<name>A0AAE0HTQ9_9PEZI</name>
<gene>
    <name evidence="4" type="ORF">B0H66DRAFT_595235</name>
</gene>
<evidence type="ECO:0000313" key="4">
    <source>
        <dbReference type="EMBL" id="KAK3312700.1"/>
    </source>
</evidence>
<keyword evidence="2" id="KW-0472">Membrane</keyword>
<feature type="transmembrane region" description="Helical" evidence="2">
    <location>
        <begin position="200"/>
        <end position="222"/>
    </location>
</feature>
<comment type="caution">
    <text evidence="4">The sequence shown here is derived from an EMBL/GenBank/DDBJ whole genome shotgun (WGS) entry which is preliminary data.</text>
</comment>
<feature type="region of interest" description="Disordered" evidence="1">
    <location>
        <begin position="136"/>
        <end position="196"/>
    </location>
</feature>
<organism evidence="4 5">
    <name type="scientific">Apodospora peruviana</name>
    <dbReference type="NCBI Taxonomy" id="516989"/>
    <lineage>
        <taxon>Eukaryota</taxon>
        <taxon>Fungi</taxon>
        <taxon>Dikarya</taxon>
        <taxon>Ascomycota</taxon>
        <taxon>Pezizomycotina</taxon>
        <taxon>Sordariomycetes</taxon>
        <taxon>Sordariomycetidae</taxon>
        <taxon>Sordariales</taxon>
        <taxon>Lasiosphaeriaceae</taxon>
        <taxon>Apodospora</taxon>
    </lineage>
</organism>
<feature type="region of interest" description="Disordered" evidence="1">
    <location>
        <begin position="273"/>
        <end position="292"/>
    </location>
</feature>
<keyword evidence="2" id="KW-0812">Transmembrane</keyword>
<feature type="chain" id="PRO_5041923219" evidence="3">
    <location>
        <begin position="32"/>
        <end position="324"/>
    </location>
</feature>
<protein>
    <submittedName>
        <fullName evidence="4">Uncharacterized protein</fullName>
    </submittedName>
</protein>
<dbReference type="Proteomes" id="UP001283341">
    <property type="component" value="Unassembled WGS sequence"/>
</dbReference>
<feature type="compositionally biased region" description="Low complexity" evidence="1">
    <location>
        <begin position="157"/>
        <end position="172"/>
    </location>
</feature>
<evidence type="ECO:0000313" key="5">
    <source>
        <dbReference type="Proteomes" id="UP001283341"/>
    </source>
</evidence>
<proteinExistence type="predicted"/>
<feature type="compositionally biased region" description="Polar residues" evidence="1">
    <location>
        <begin position="173"/>
        <end position="196"/>
    </location>
</feature>
<keyword evidence="5" id="KW-1185">Reference proteome</keyword>
<feature type="region of interest" description="Disordered" evidence="1">
    <location>
        <begin position="229"/>
        <end position="256"/>
    </location>
</feature>
<reference evidence="4" key="2">
    <citation type="submission" date="2023-06" db="EMBL/GenBank/DDBJ databases">
        <authorList>
            <consortium name="Lawrence Berkeley National Laboratory"/>
            <person name="Haridas S."/>
            <person name="Hensen N."/>
            <person name="Bonometti L."/>
            <person name="Westerberg I."/>
            <person name="Brannstrom I.O."/>
            <person name="Guillou S."/>
            <person name="Cros-Aarteil S."/>
            <person name="Calhoun S."/>
            <person name="Kuo A."/>
            <person name="Mondo S."/>
            <person name="Pangilinan J."/>
            <person name="Riley R."/>
            <person name="Labutti K."/>
            <person name="Andreopoulos B."/>
            <person name="Lipzen A."/>
            <person name="Chen C."/>
            <person name="Yanf M."/>
            <person name="Daum C."/>
            <person name="Ng V."/>
            <person name="Clum A."/>
            <person name="Steindorff A."/>
            <person name="Ohm R."/>
            <person name="Martin F."/>
            <person name="Silar P."/>
            <person name="Natvig D."/>
            <person name="Lalanne C."/>
            <person name="Gautier V."/>
            <person name="Ament-Velasquez S.L."/>
            <person name="Kruys A."/>
            <person name="Hutchinson M.I."/>
            <person name="Powell A.J."/>
            <person name="Barry K."/>
            <person name="Miller A.N."/>
            <person name="Grigoriev I.V."/>
            <person name="Debuchy R."/>
            <person name="Gladieux P."/>
            <person name="Thoren M.H."/>
            <person name="Johannesson H."/>
        </authorList>
    </citation>
    <scope>NUCLEOTIDE SEQUENCE</scope>
    <source>
        <strain evidence="4">CBS 118394</strain>
    </source>
</reference>